<evidence type="ECO:0000313" key="1">
    <source>
        <dbReference type="EMBL" id="GIN61586.1"/>
    </source>
</evidence>
<sequence length="70" mass="8140">MILYTMMPQELIFPSDEHEFGKQKQILHEGIPLIVEATGEQKYRVIRNLSSDPNHFLDQRYSPGAMISIH</sequence>
<dbReference type="EMBL" id="BORC01000002">
    <property type="protein sequence ID" value="GIN61586.1"/>
    <property type="molecule type" value="Genomic_DNA"/>
</dbReference>
<keyword evidence="2" id="KW-1185">Reference proteome</keyword>
<dbReference type="Proteomes" id="UP000682111">
    <property type="component" value="Unassembled WGS sequence"/>
</dbReference>
<evidence type="ECO:0000313" key="2">
    <source>
        <dbReference type="Proteomes" id="UP000682111"/>
    </source>
</evidence>
<organism evidence="1 2">
    <name type="scientific">Robertmurraya siralis</name>
    <dbReference type="NCBI Taxonomy" id="77777"/>
    <lineage>
        <taxon>Bacteria</taxon>
        <taxon>Bacillati</taxon>
        <taxon>Bacillota</taxon>
        <taxon>Bacilli</taxon>
        <taxon>Bacillales</taxon>
        <taxon>Bacillaceae</taxon>
        <taxon>Robertmurraya</taxon>
    </lineage>
</organism>
<gene>
    <name evidence="1" type="primary">ylzJ</name>
    <name evidence="1" type="ORF">J27TS8_15790</name>
</gene>
<dbReference type="Pfam" id="PF14035">
    <property type="entry name" value="YlzJ"/>
    <property type="match status" value="1"/>
</dbReference>
<dbReference type="RefSeq" id="WP_095308172.1">
    <property type="nucleotide sequence ID" value="NZ_BORC01000002.1"/>
</dbReference>
<protein>
    <submittedName>
        <fullName evidence="1">Uncharacterized protein</fullName>
    </submittedName>
</protein>
<dbReference type="AlphaFoldDB" id="A0A919WGJ6"/>
<accession>A0A919WGJ6</accession>
<proteinExistence type="predicted"/>
<reference evidence="1" key="1">
    <citation type="submission" date="2021-03" db="EMBL/GenBank/DDBJ databases">
        <title>Antimicrobial resistance genes in bacteria isolated from Japanese honey, and their potential for conferring macrolide and lincosamide resistance in the American foulbrood pathogen Paenibacillus larvae.</title>
        <authorList>
            <person name="Okamoto M."/>
            <person name="Kumagai M."/>
            <person name="Kanamori H."/>
            <person name="Takamatsu D."/>
        </authorList>
    </citation>
    <scope>NUCLEOTIDE SEQUENCE</scope>
    <source>
        <strain evidence="1">J27TS8</strain>
    </source>
</reference>
<dbReference type="OrthoDB" id="1683573at2"/>
<name>A0A919WGJ6_9BACI</name>
<dbReference type="InterPro" id="IPR025619">
    <property type="entry name" value="YlzJ"/>
</dbReference>
<comment type="caution">
    <text evidence="1">The sequence shown here is derived from an EMBL/GenBank/DDBJ whole genome shotgun (WGS) entry which is preliminary data.</text>
</comment>